<gene>
    <name evidence="3" type="primary">HaRxLL126c</name>
</gene>
<reference evidence="3" key="1">
    <citation type="journal article" date="2014" name="PLoS Pathog.">
        <title>Expression profiling during Arabidopsis/downy mildew interaction reveals a highly-expressed effector that attenuates responses to salicylic acid.</title>
        <authorList>
            <person name="Asai S."/>
            <person name="Rallapalli G."/>
            <person name="Piquerez S.J.M."/>
            <person name="Caillaud M.C."/>
            <person name="Furzer O.J."/>
            <person name="Ishaque N."/>
            <person name="Wirthmueller L."/>
            <person name="Fabro G."/>
            <person name="Shirasu K."/>
            <person name="Jones J.D.G."/>
        </authorList>
    </citation>
    <scope>NUCLEOTIDE SEQUENCE</scope>
    <source>
        <strain evidence="3">Emoy2</strain>
    </source>
</reference>
<keyword evidence="2" id="KW-0472">Membrane</keyword>
<feature type="region of interest" description="Disordered" evidence="1">
    <location>
        <begin position="87"/>
        <end position="169"/>
    </location>
</feature>
<evidence type="ECO:0000256" key="2">
    <source>
        <dbReference type="SAM" id="Phobius"/>
    </source>
</evidence>
<feature type="compositionally biased region" description="Low complexity" evidence="1">
    <location>
        <begin position="140"/>
        <end position="156"/>
    </location>
</feature>
<proteinExistence type="evidence at transcript level"/>
<feature type="transmembrane region" description="Helical" evidence="2">
    <location>
        <begin position="207"/>
        <end position="240"/>
    </location>
</feature>
<sequence>MFIEYYLNRYYSEIDTFVSILCNGLTPLHYPPLTISHHRSTCWYFLFSFQLFQRTASSSMRCASKAESEVAVRVRAASNQVTQASAASVSSPAAVDKQPATTNVAGAHGRPRAASSSAALAAGGSPIDIDPELEVRYSGESDSLSDSKSPGKPGPKAVGEGTTSAVPRGSCNLRHEIFGSFDSSTRRGDRTDRARIRMMRVQNMRTLVVMMMSMTLRGVIAAVAIPVIEAIVVPALMSALRKRKMIETRYDLPLKTNHGSLLYAI</sequence>
<dbReference type="EMBL" id="AB922436">
    <property type="protein sequence ID" value="BAP69012.1"/>
    <property type="molecule type" value="mRNA"/>
</dbReference>
<evidence type="ECO:0000256" key="1">
    <source>
        <dbReference type="SAM" id="MobiDB-lite"/>
    </source>
</evidence>
<organism evidence="3">
    <name type="scientific">Hyaloperonospora arabidopsidis (strain Emoy2)</name>
    <name type="common">Downy mildew agent</name>
    <name type="synonym">Peronospora arabidopsidis</name>
    <dbReference type="NCBI Taxonomy" id="559515"/>
    <lineage>
        <taxon>Eukaryota</taxon>
        <taxon>Sar</taxon>
        <taxon>Stramenopiles</taxon>
        <taxon>Oomycota</taxon>
        <taxon>Peronosporomycetes</taxon>
        <taxon>Peronosporales</taxon>
        <taxon>Peronosporaceae</taxon>
        <taxon>Hyaloperonospora</taxon>
    </lineage>
</organism>
<name>A0A090BBP1_HYAAE</name>
<feature type="non-terminal residue" evidence="3">
    <location>
        <position position="265"/>
    </location>
</feature>
<keyword evidence="2" id="KW-1133">Transmembrane helix</keyword>
<dbReference type="AlphaFoldDB" id="A0A090BBP1"/>
<evidence type="ECO:0000313" key="3">
    <source>
        <dbReference type="EMBL" id="BAP69012.1"/>
    </source>
</evidence>
<keyword evidence="2" id="KW-0812">Transmembrane</keyword>
<feature type="compositionally biased region" description="Low complexity" evidence="1">
    <location>
        <begin position="105"/>
        <end position="126"/>
    </location>
</feature>
<protein>
    <submittedName>
        <fullName evidence="3">RxLR effector candidate protein</fullName>
    </submittedName>
</protein>
<accession>A0A090BBP1</accession>